<evidence type="ECO:0000313" key="3">
    <source>
        <dbReference type="EnsemblMetazoa" id="ENSAATROPP003194"/>
    </source>
</evidence>
<dbReference type="Pfam" id="PF03690">
    <property type="entry name" value="MYG1_exonuc"/>
    <property type="match status" value="1"/>
</dbReference>
<dbReference type="InterPro" id="IPR036388">
    <property type="entry name" value="WH-like_DNA-bd_sf"/>
</dbReference>
<dbReference type="GO" id="GO:0005737">
    <property type="term" value="C:cytoplasm"/>
    <property type="evidence" value="ECO:0007669"/>
    <property type="project" value="TreeGrafter"/>
</dbReference>
<comment type="subcellular location">
    <subcellularLocation>
        <location evidence="1">Nucleus</location>
    </subcellularLocation>
</comment>
<dbReference type="SUPFAM" id="SSF46689">
    <property type="entry name" value="Homeodomain-like"/>
    <property type="match status" value="1"/>
</dbReference>
<dbReference type="AlphaFoldDB" id="A0AAG5CXF1"/>
<name>A0AAG5CXF1_ANOAO</name>
<dbReference type="EnsemblMetazoa" id="ENSAATROPT003327">
    <property type="protein sequence ID" value="ENSAATROPP003194"/>
    <property type="gene ID" value="ENSAATROPG002634"/>
</dbReference>
<dbReference type="Proteomes" id="UP000075880">
    <property type="component" value="Unassembled WGS sequence"/>
</dbReference>
<dbReference type="InterPro" id="IPR003226">
    <property type="entry name" value="MYG1_exonuclease"/>
</dbReference>
<dbReference type="InterPro" id="IPR009057">
    <property type="entry name" value="Homeodomain-like_sf"/>
</dbReference>
<dbReference type="PANTHER" id="PTHR11215">
    <property type="entry name" value="METAL DEPENDENT HYDROLASE - RELATED"/>
    <property type="match status" value="1"/>
</dbReference>
<proteinExistence type="inferred from homology"/>
<dbReference type="PANTHER" id="PTHR11215:SF1">
    <property type="entry name" value="MYG1 EXONUCLEASE"/>
    <property type="match status" value="1"/>
</dbReference>
<evidence type="ECO:0000256" key="1">
    <source>
        <dbReference type="ARBA" id="ARBA00004123"/>
    </source>
</evidence>
<dbReference type="GO" id="GO:0005634">
    <property type="term" value="C:nucleus"/>
    <property type="evidence" value="ECO:0007669"/>
    <property type="project" value="UniProtKB-SubCell"/>
</dbReference>
<dbReference type="Gene3D" id="1.10.10.10">
    <property type="entry name" value="Winged helix-like DNA-binding domain superfamily/Winged helix DNA-binding domain"/>
    <property type="match status" value="1"/>
</dbReference>
<evidence type="ECO:0000313" key="4">
    <source>
        <dbReference type="Proteomes" id="UP000075880"/>
    </source>
</evidence>
<evidence type="ECO:0000256" key="2">
    <source>
        <dbReference type="ARBA" id="ARBA00010105"/>
    </source>
</evidence>
<sequence>MGRRADICNADRGRIVNSYLGQKSIGQIARDMSIHKSTVSCIVTKYLKTGSYCKERRQRNTPRKLSDEQIEAIGVWVAQDLSISLQTIVNRCQRQFGVLVSKTTVDKYLKHLCRTNETADTEYIMTGTNVEPEEKRMKEAQTQDGTGSTVTIGTHDGIFHCDEVLACFMLQQLPQYANAKIVRTRDQKRLEQCDIVVDVGGTFDRERHRYDHHQASFNETFGSLRPELGSRWDIRLSSAGLVYTYFGEDVVQAILKQKLPSTISPECLRAVYLKIYDGLISEIDAIDNGVPMFEGGEPRYNISTHLSARVAAFNPAWNEPPPAPESMERFEAAQAYVGKEFVDKVLYYAQRWWPGRDLVAKALASRKTVHESGEILELEQFCPWKEHLYQLEEEQNLSGVPKYVLYNNRENDWRVICVPNQPSSFVCRKFLAKPWRGVRDEELEKMSGIPGANFVHQSGFIGGNRTREGALKMAIASLEAAEEN</sequence>
<comment type="similarity">
    <text evidence="2">Belongs to the MYG1 family.</text>
</comment>
<keyword evidence="4" id="KW-1185">Reference proteome</keyword>
<reference evidence="3" key="1">
    <citation type="submission" date="2024-04" db="UniProtKB">
        <authorList>
            <consortium name="EnsemblMetazoa"/>
        </authorList>
    </citation>
    <scope>IDENTIFICATION</scope>
    <source>
        <strain evidence="3">EBRO</strain>
    </source>
</reference>
<protein>
    <submittedName>
        <fullName evidence="3">Uncharacterized protein</fullName>
    </submittedName>
</protein>
<organism evidence="3 4">
    <name type="scientific">Anopheles atroparvus</name>
    <name type="common">European mosquito</name>
    <dbReference type="NCBI Taxonomy" id="41427"/>
    <lineage>
        <taxon>Eukaryota</taxon>
        <taxon>Metazoa</taxon>
        <taxon>Ecdysozoa</taxon>
        <taxon>Arthropoda</taxon>
        <taxon>Hexapoda</taxon>
        <taxon>Insecta</taxon>
        <taxon>Pterygota</taxon>
        <taxon>Neoptera</taxon>
        <taxon>Endopterygota</taxon>
        <taxon>Diptera</taxon>
        <taxon>Nematocera</taxon>
        <taxon>Culicoidea</taxon>
        <taxon>Culicidae</taxon>
        <taxon>Anophelinae</taxon>
        <taxon>Anopheles</taxon>
    </lineage>
</organism>
<accession>A0AAG5CXF1</accession>